<evidence type="ECO:0000313" key="3">
    <source>
        <dbReference type="Proteomes" id="UP001189429"/>
    </source>
</evidence>
<feature type="region of interest" description="Disordered" evidence="1">
    <location>
        <begin position="1"/>
        <end position="28"/>
    </location>
</feature>
<comment type="caution">
    <text evidence="2">The sequence shown here is derived from an EMBL/GenBank/DDBJ whole genome shotgun (WGS) entry which is preliminary data.</text>
</comment>
<reference evidence="2" key="1">
    <citation type="submission" date="2023-10" db="EMBL/GenBank/DDBJ databases">
        <authorList>
            <person name="Chen Y."/>
            <person name="Shah S."/>
            <person name="Dougan E. K."/>
            <person name="Thang M."/>
            <person name="Chan C."/>
        </authorList>
    </citation>
    <scope>NUCLEOTIDE SEQUENCE [LARGE SCALE GENOMIC DNA]</scope>
</reference>
<keyword evidence="3" id="KW-1185">Reference proteome</keyword>
<accession>A0ABN9URV5</accession>
<name>A0ABN9URV5_9DINO</name>
<feature type="compositionally biased region" description="Basic and acidic residues" evidence="1">
    <location>
        <begin position="12"/>
        <end position="22"/>
    </location>
</feature>
<evidence type="ECO:0000313" key="2">
    <source>
        <dbReference type="EMBL" id="CAK0862535.1"/>
    </source>
</evidence>
<protein>
    <submittedName>
        <fullName evidence="2">Uncharacterized protein</fullName>
    </submittedName>
</protein>
<proteinExistence type="predicted"/>
<gene>
    <name evidence="2" type="ORF">PCOR1329_LOCUS50930</name>
</gene>
<organism evidence="2 3">
    <name type="scientific">Prorocentrum cordatum</name>
    <dbReference type="NCBI Taxonomy" id="2364126"/>
    <lineage>
        <taxon>Eukaryota</taxon>
        <taxon>Sar</taxon>
        <taxon>Alveolata</taxon>
        <taxon>Dinophyceae</taxon>
        <taxon>Prorocentrales</taxon>
        <taxon>Prorocentraceae</taxon>
        <taxon>Prorocentrum</taxon>
    </lineage>
</organism>
<sequence length="116" mass="13078">MSLTSPPRSWRRREQEAGDSHFKCPSGHPVIMRMSSAGQRYDEAVKAAGAQHTHGSPHLHAFIAMLDALRKTDTTGKDNEVQMIFGAVVRHKEFVDNGKPDDLEEWVHSCRASEYF</sequence>
<evidence type="ECO:0000256" key="1">
    <source>
        <dbReference type="SAM" id="MobiDB-lite"/>
    </source>
</evidence>
<dbReference type="EMBL" id="CAUYUJ010016171">
    <property type="protein sequence ID" value="CAK0862535.1"/>
    <property type="molecule type" value="Genomic_DNA"/>
</dbReference>
<dbReference type="Proteomes" id="UP001189429">
    <property type="component" value="Unassembled WGS sequence"/>
</dbReference>